<dbReference type="InterPro" id="IPR017926">
    <property type="entry name" value="GATASE"/>
</dbReference>
<dbReference type="EMBL" id="CP115965">
    <property type="protein sequence ID" value="WZX00363.1"/>
    <property type="molecule type" value="Genomic_DNA"/>
</dbReference>
<evidence type="ECO:0000259" key="1">
    <source>
        <dbReference type="Pfam" id="PF00117"/>
    </source>
</evidence>
<evidence type="ECO:0000313" key="3">
    <source>
        <dbReference type="Proteomes" id="UP001434337"/>
    </source>
</evidence>
<accession>A0ABZ3CEK8</accession>
<dbReference type="PANTHER" id="PTHR42695:SF5">
    <property type="entry name" value="GLUTAMINE AMIDOTRANSFERASE YLR126C-RELATED"/>
    <property type="match status" value="1"/>
</dbReference>
<proteinExistence type="predicted"/>
<dbReference type="RefSeq" id="WP_282005683.1">
    <property type="nucleotide sequence ID" value="NZ_CP115965.1"/>
</dbReference>
<keyword evidence="3" id="KW-1185">Reference proteome</keyword>
<dbReference type="InterPro" id="IPR044992">
    <property type="entry name" value="ChyE-like"/>
</dbReference>
<dbReference type="PANTHER" id="PTHR42695">
    <property type="entry name" value="GLUTAMINE AMIDOTRANSFERASE YLR126C-RELATED"/>
    <property type="match status" value="1"/>
</dbReference>
<dbReference type="Gene3D" id="3.40.50.880">
    <property type="match status" value="1"/>
</dbReference>
<dbReference type="SUPFAM" id="SSF52317">
    <property type="entry name" value="Class I glutamine amidotransferase-like"/>
    <property type="match status" value="1"/>
</dbReference>
<dbReference type="Proteomes" id="UP001434337">
    <property type="component" value="Chromosome"/>
</dbReference>
<dbReference type="CDD" id="cd01741">
    <property type="entry name" value="GATase1_1"/>
    <property type="match status" value="1"/>
</dbReference>
<sequence>MQFIVHEAFEAPGVYEGWGMSRGHELAYARLYAGDSLPQRVDDIDMLVVMGGPQSPATTVQECWYFDAAAEEALVARCVAAGKAVVGICLGSQLVGQALGAPFEPSPEKEIGKFPIDLTLAGRANPKFAHFGDRLEVGHWHNDMPGLTETATIIATSEGCPRQIVEYTDLVYGFQCHLEFTPTEIELLIEAEHDLPTFTGHRFVQQADALRANNWTDMNEKLGTFLDALAHTYATRSA</sequence>
<dbReference type="PROSITE" id="PS51273">
    <property type="entry name" value="GATASE_TYPE_1"/>
    <property type="match status" value="1"/>
</dbReference>
<reference evidence="2 3" key="1">
    <citation type="journal article" date="2023" name="Environ Microbiome">
        <title>A coral-associated actinobacterium mitigates coral bleaching under heat stress.</title>
        <authorList>
            <person name="Li J."/>
            <person name="Zou Y."/>
            <person name="Li Q."/>
            <person name="Zhang J."/>
            <person name="Bourne D.G."/>
            <person name="Lyu Y."/>
            <person name="Liu C."/>
            <person name="Zhang S."/>
        </authorList>
    </citation>
    <scope>NUCLEOTIDE SEQUENCE [LARGE SCALE GENOMIC DNA]</scope>
    <source>
        <strain evidence="2 3">SCSIO 13291</strain>
    </source>
</reference>
<organism evidence="2 3">
    <name type="scientific">Propioniciclava soli</name>
    <dbReference type="NCBI Taxonomy" id="2775081"/>
    <lineage>
        <taxon>Bacteria</taxon>
        <taxon>Bacillati</taxon>
        <taxon>Actinomycetota</taxon>
        <taxon>Actinomycetes</taxon>
        <taxon>Propionibacteriales</taxon>
        <taxon>Propionibacteriaceae</taxon>
        <taxon>Propioniciclava</taxon>
    </lineage>
</organism>
<protein>
    <recommendedName>
        <fullName evidence="1">Glutamine amidotransferase domain-containing protein</fullName>
    </recommendedName>
</protein>
<evidence type="ECO:0000313" key="2">
    <source>
        <dbReference type="EMBL" id="WZX00363.1"/>
    </source>
</evidence>
<feature type="domain" description="Glutamine amidotransferase" evidence="1">
    <location>
        <begin position="41"/>
        <end position="185"/>
    </location>
</feature>
<dbReference type="NCBIfam" id="NF006098">
    <property type="entry name" value="PRK08250.1"/>
    <property type="match status" value="1"/>
</dbReference>
<dbReference type="InterPro" id="IPR029062">
    <property type="entry name" value="Class_I_gatase-like"/>
</dbReference>
<gene>
    <name evidence="2" type="ORF">PCC79_17205</name>
</gene>
<dbReference type="Pfam" id="PF00117">
    <property type="entry name" value="GATase"/>
    <property type="match status" value="1"/>
</dbReference>
<name>A0ABZ3CEK8_9ACTN</name>